<name>A0A5J6L6J9_9MICO</name>
<organism evidence="2 3">
    <name type="scientific">Microbacterium lushaniae</name>
    <dbReference type="NCBI Taxonomy" id="2614639"/>
    <lineage>
        <taxon>Bacteria</taxon>
        <taxon>Bacillati</taxon>
        <taxon>Actinomycetota</taxon>
        <taxon>Actinomycetes</taxon>
        <taxon>Micrococcales</taxon>
        <taxon>Microbacteriaceae</taxon>
        <taxon>Microbacterium</taxon>
    </lineage>
</organism>
<sequence length="171" mass="19288">MCSHPPDDAAAGNVRYGQTLPRSRTAAYGQRHGSVQRRRRQRRRRRREDPVSEWTAEELRQLDRIGEVRVAGRHADGTSRTPVIVWQVVVDGQLYLRSVKGPRAQWYQGVARHFEGFLSWDGETRPVTYTLDSSHDAAIDAAYAAKYGTGSATRAITTALSKQTTLRVNPR</sequence>
<dbReference type="KEGG" id="mlz:F6J85_15180"/>
<protein>
    <submittedName>
        <fullName evidence="2">DUF2255 family protein</fullName>
    </submittedName>
</protein>
<dbReference type="AlphaFoldDB" id="A0A5J6L6J9"/>
<evidence type="ECO:0000256" key="1">
    <source>
        <dbReference type="SAM" id="MobiDB-lite"/>
    </source>
</evidence>
<dbReference type="Pfam" id="PF10012">
    <property type="entry name" value="DUF2255"/>
    <property type="match status" value="1"/>
</dbReference>
<accession>A0A5J6L6J9</accession>
<proteinExistence type="predicted"/>
<evidence type="ECO:0000313" key="2">
    <source>
        <dbReference type="EMBL" id="QEW04299.1"/>
    </source>
</evidence>
<reference evidence="3" key="1">
    <citation type="submission" date="2019-09" db="EMBL/GenBank/DDBJ databases">
        <title>Mumia zhuanghuii sp. nov. isolated from the intestinal contents of plateau pika (Ochotona curzoniae) in the Qinghai-Tibet plateau of China.</title>
        <authorList>
            <person name="Tian Z."/>
        </authorList>
    </citation>
    <scope>NUCLEOTIDE SEQUENCE [LARGE SCALE GENOMIC DNA]</scope>
    <source>
        <strain evidence="3">L-031</strain>
    </source>
</reference>
<dbReference type="InterPro" id="IPR016888">
    <property type="entry name" value="UCP028498"/>
</dbReference>
<keyword evidence="3" id="KW-1185">Reference proteome</keyword>
<feature type="compositionally biased region" description="Basic residues" evidence="1">
    <location>
        <begin position="34"/>
        <end position="46"/>
    </location>
</feature>
<feature type="region of interest" description="Disordered" evidence="1">
    <location>
        <begin position="1"/>
        <end position="52"/>
    </location>
</feature>
<dbReference type="EMBL" id="CP044232">
    <property type="protein sequence ID" value="QEW04299.1"/>
    <property type="molecule type" value="Genomic_DNA"/>
</dbReference>
<dbReference type="Proteomes" id="UP000325516">
    <property type="component" value="Chromosome"/>
</dbReference>
<evidence type="ECO:0000313" key="3">
    <source>
        <dbReference type="Proteomes" id="UP000325516"/>
    </source>
</evidence>
<gene>
    <name evidence="2" type="ORF">F6J85_15180</name>
</gene>